<organism evidence="6 7">
    <name type="scientific">Staphylococcus saccharolyticus</name>
    <dbReference type="NCBI Taxonomy" id="33028"/>
    <lineage>
        <taxon>Bacteria</taxon>
        <taxon>Bacillati</taxon>
        <taxon>Bacillota</taxon>
        <taxon>Bacilli</taxon>
        <taxon>Bacillales</taxon>
        <taxon>Staphylococcaceae</taxon>
        <taxon>Staphylococcus</taxon>
    </lineage>
</organism>
<dbReference type="GO" id="GO:0005524">
    <property type="term" value="F:ATP binding"/>
    <property type="evidence" value="ECO:0007669"/>
    <property type="project" value="UniProtKB-KW"/>
</dbReference>
<dbReference type="GO" id="GO:0015645">
    <property type="term" value="F:fatty acid ligase activity"/>
    <property type="evidence" value="ECO:0007669"/>
    <property type="project" value="TreeGrafter"/>
</dbReference>
<protein>
    <submittedName>
        <fullName evidence="6">Acetate-CoA ligase</fullName>
    </submittedName>
</protein>
<dbReference type="PANTHER" id="PTHR43605">
    <property type="entry name" value="ACYL-COENZYME A SYNTHETASE"/>
    <property type="match status" value="1"/>
</dbReference>
<sequence>MKKSDLLAPEKYNIVSEIEKYASDSNKKAIIYRDNEHDNISVSYQELIKNANKVGNVFLKYGLKKGDKVLIMMPRAITTYELYIVALKLGIAIIPSSEMLRTKDLQYRIIHGEINGVIAFHLLTKEFEDVKEYDQLTKFIVAGHQDGWILLKMKRMVQVMH</sequence>
<evidence type="ECO:0000256" key="2">
    <source>
        <dbReference type="ARBA" id="ARBA00022598"/>
    </source>
</evidence>
<comment type="similarity">
    <text evidence="1">Belongs to the ATP-dependent AMP-binding enzyme family.</text>
</comment>
<dbReference type="GO" id="GO:0006637">
    <property type="term" value="P:acyl-CoA metabolic process"/>
    <property type="evidence" value="ECO:0007669"/>
    <property type="project" value="TreeGrafter"/>
</dbReference>
<keyword evidence="3" id="KW-0547">Nucleotide-binding</keyword>
<name>A0A380H1B6_9STAP</name>
<evidence type="ECO:0000313" key="6">
    <source>
        <dbReference type="EMBL" id="SUM68080.1"/>
    </source>
</evidence>
<dbReference type="PANTHER" id="PTHR43605:SF10">
    <property type="entry name" value="ACYL-COA SYNTHETASE MEDIUM CHAIN FAMILY MEMBER 3"/>
    <property type="match status" value="1"/>
</dbReference>
<evidence type="ECO:0000256" key="4">
    <source>
        <dbReference type="ARBA" id="ARBA00022840"/>
    </source>
</evidence>
<accession>A0A380H1B6</accession>
<evidence type="ECO:0000313" key="7">
    <source>
        <dbReference type="Proteomes" id="UP000255425"/>
    </source>
</evidence>
<dbReference type="EMBL" id="UHDZ01000001">
    <property type="protein sequence ID" value="SUM68080.1"/>
    <property type="molecule type" value="Genomic_DNA"/>
</dbReference>
<dbReference type="GO" id="GO:0004321">
    <property type="term" value="F:fatty-acyl-CoA synthase activity"/>
    <property type="evidence" value="ECO:0007669"/>
    <property type="project" value="TreeGrafter"/>
</dbReference>
<keyword evidence="2 6" id="KW-0436">Ligase</keyword>
<dbReference type="Pfam" id="PF00501">
    <property type="entry name" value="AMP-binding"/>
    <property type="match status" value="1"/>
</dbReference>
<feature type="domain" description="AMP-dependent synthetase/ligase" evidence="5">
    <location>
        <begin position="24"/>
        <end position="132"/>
    </location>
</feature>
<keyword evidence="7" id="KW-1185">Reference proteome</keyword>
<evidence type="ECO:0000259" key="5">
    <source>
        <dbReference type="Pfam" id="PF00501"/>
    </source>
</evidence>
<evidence type="ECO:0000256" key="1">
    <source>
        <dbReference type="ARBA" id="ARBA00006432"/>
    </source>
</evidence>
<dbReference type="Gene3D" id="3.40.50.12780">
    <property type="entry name" value="N-terminal domain of ligase-like"/>
    <property type="match status" value="1"/>
</dbReference>
<dbReference type="InterPro" id="IPR042099">
    <property type="entry name" value="ANL_N_sf"/>
</dbReference>
<reference evidence="6 7" key="1">
    <citation type="submission" date="2018-06" db="EMBL/GenBank/DDBJ databases">
        <authorList>
            <consortium name="Pathogen Informatics"/>
            <person name="Doyle S."/>
        </authorList>
    </citation>
    <scope>NUCLEOTIDE SEQUENCE [LARGE SCALE GENOMIC DNA]</scope>
    <source>
        <strain evidence="6 7">NCTC11807</strain>
    </source>
</reference>
<dbReference type="SUPFAM" id="SSF56801">
    <property type="entry name" value="Acetyl-CoA synthetase-like"/>
    <property type="match status" value="1"/>
</dbReference>
<evidence type="ECO:0000256" key="3">
    <source>
        <dbReference type="ARBA" id="ARBA00022741"/>
    </source>
</evidence>
<dbReference type="InterPro" id="IPR051087">
    <property type="entry name" value="Mitochondrial_ACSM"/>
</dbReference>
<gene>
    <name evidence="6" type="ORF">NCTC11807_00416</name>
</gene>
<dbReference type="Proteomes" id="UP000255425">
    <property type="component" value="Unassembled WGS sequence"/>
</dbReference>
<dbReference type="GO" id="GO:0006633">
    <property type="term" value="P:fatty acid biosynthetic process"/>
    <property type="evidence" value="ECO:0007669"/>
    <property type="project" value="TreeGrafter"/>
</dbReference>
<dbReference type="InterPro" id="IPR000873">
    <property type="entry name" value="AMP-dep_synth/lig_dom"/>
</dbReference>
<keyword evidence="4" id="KW-0067">ATP-binding</keyword>
<proteinExistence type="inferred from homology"/>
<dbReference type="AlphaFoldDB" id="A0A380H1B6"/>